<feature type="domain" description="N-acetyltransferase" evidence="1">
    <location>
        <begin position="4"/>
        <end position="139"/>
    </location>
</feature>
<dbReference type="Pfam" id="PF00583">
    <property type="entry name" value="Acetyltransf_1"/>
    <property type="match status" value="1"/>
</dbReference>
<accession>A0A081BSW4</accession>
<proteinExistence type="predicted"/>
<gene>
    <name evidence="2" type="ORF">U14_05781</name>
</gene>
<evidence type="ECO:0000313" key="2">
    <source>
        <dbReference type="EMBL" id="GAK54495.1"/>
    </source>
</evidence>
<dbReference type="HOGENOM" id="CLU_145404_0_0_0"/>
<dbReference type="SUPFAM" id="SSF55729">
    <property type="entry name" value="Acyl-CoA N-acyltransferases (Nat)"/>
    <property type="match status" value="1"/>
</dbReference>
<dbReference type="EMBL" id="DF820461">
    <property type="protein sequence ID" value="GAK54495.1"/>
    <property type="molecule type" value="Genomic_DNA"/>
</dbReference>
<reference evidence="2" key="1">
    <citation type="journal article" date="2015" name="PeerJ">
        <title>First genomic representation of candidate bacterial phylum KSB3 points to enhanced environmental sensing as a trigger of wastewater bulking.</title>
        <authorList>
            <person name="Sekiguchi Y."/>
            <person name="Ohashi A."/>
            <person name="Parks D.H."/>
            <person name="Yamauchi T."/>
            <person name="Tyson G.W."/>
            <person name="Hugenholtz P."/>
        </authorList>
    </citation>
    <scope>NUCLEOTIDE SEQUENCE [LARGE SCALE GENOMIC DNA]</scope>
</reference>
<dbReference type="InterPro" id="IPR016181">
    <property type="entry name" value="Acyl_CoA_acyltransferase"/>
</dbReference>
<evidence type="ECO:0000313" key="3">
    <source>
        <dbReference type="Proteomes" id="UP000030700"/>
    </source>
</evidence>
<protein>
    <submittedName>
        <fullName evidence="2">GCN5-related N-acetyltransferase</fullName>
    </submittedName>
</protein>
<evidence type="ECO:0000259" key="1">
    <source>
        <dbReference type="PROSITE" id="PS51186"/>
    </source>
</evidence>
<dbReference type="CDD" id="cd04301">
    <property type="entry name" value="NAT_SF"/>
    <property type="match status" value="1"/>
</dbReference>
<organism evidence="2">
    <name type="scientific">Candidatus Moduliflexus flocculans</name>
    <dbReference type="NCBI Taxonomy" id="1499966"/>
    <lineage>
        <taxon>Bacteria</taxon>
        <taxon>Candidatus Moduliflexota</taxon>
        <taxon>Candidatus Moduliflexia</taxon>
        <taxon>Candidatus Moduliflexales</taxon>
        <taxon>Candidatus Moduliflexaceae</taxon>
    </lineage>
</organism>
<dbReference type="AlphaFoldDB" id="A0A081BSW4"/>
<dbReference type="Gene3D" id="3.40.630.30">
    <property type="match status" value="1"/>
</dbReference>
<sequence>MPELLIYQASWQDCTYLGRLNKRLIEDEGHSNPMTEEQLAERMAGWIATNYSAYIMTANGEKVGYCVSRYDGDAIYIRQLYIDRDYRRHGYGKYLVNWLHQHAWQARKLRLEVLAWNERGRQFWRNIGFQEYCIVMERA</sequence>
<dbReference type="GO" id="GO:0016747">
    <property type="term" value="F:acyltransferase activity, transferring groups other than amino-acyl groups"/>
    <property type="evidence" value="ECO:0007669"/>
    <property type="project" value="InterPro"/>
</dbReference>
<dbReference type="Proteomes" id="UP000030700">
    <property type="component" value="Unassembled WGS sequence"/>
</dbReference>
<dbReference type="InterPro" id="IPR000182">
    <property type="entry name" value="GNAT_dom"/>
</dbReference>
<keyword evidence="3" id="KW-1185">Reference proteome</keyword>
<dbReference type="PROSITE" id="PS51186">
    <property type="entry name" value="GNAT"/>
    <property type="match status" value="1"/>
</dbReference>
<keyword evidence="2" id="KW-0808">Transferase</keyword>
<dbReference type="STRING" id="1499966.U14_05781"/>
<name>A0A081BSW4_9BACT</name>